<feature type="region of interest" description="Disordered" evidence="1">
    <location>
        <begin position="1"/>
        <end position="35"/>
    </location>
</feature>
<feature type="compositionally biased region" description="Polar residues" evidence="1">
    <location>
        <begin position="178"/>
        <end position="195"/>
    </location>
</feature>
<evidence type="ECO:0000313" key="3">
    <source>
        <dbReference type="Proteomes" id="UP000509126"/>
    </source>
</evidence>
<dbReference type="EMBL" id="CP054803">
    <property type="protein sequence ID" value="QKU21704.1"/>
    <property type="molecule type" value="Genomic_DNA"/>
</dbReference>
<feature type="region of interest" description="Disordered" evidence="1">
    <location>
        <begin position="631"/>
        <end position="670"/>
    </location>
</feature>
<dbReference type="AlphaFoldDB" id="A0A6N1MM46"/>
<sequence length="670" mass="71881">MSFGIKKQQPKQGGKIKGSGTGTSDDVQKTVPEGTYIMPADSAAQIGEQNLEQMGQGKPLDINVSNGEFQMTPEQVHAVGVQTLNQMKDRTHEPVDQPQVQGGFGLKKPQLFFANGGVVEDEWKRNLKTQSQPQSNLGSGQPRNGFNQTSTATALTDNKNIQFPTAQPKVNAPAIAPTQASTQQVQPKEQPQSSGWGIGKTAKTFLAPEHDNGAWNPVGGLVNTVTGLGKGLVGGAGALAAGAGEGVRSTAAYLGGADNPNRGNMVAPSAEFSGQGFDQARLGMRQMFGLSGVDSGTENQTQPAAKVASAVSSTPKNNAAQQKTNTAPSFNDQLNDAMYGSSVGGQTAQPASANTNPYAIQQKGNSFSYANPFAASQARAAGIPELQSSGFAGGITPSRDPQGVKNFMANTREMGPSEQQIQAAMGQQVNPQGFGLRYPERPVMSDEEKRNRSALASQINSAIDRRRGPTAKQAEMLLRLSSDDPNALDIYKTDANNATSVQNNSANNAASILQTGMREDGQNQRQTQSLDQDSQKFNANYGLQARQQYLTEKKEGFGVRQAERAEKLYEMYDKAETDEQRQSIQARIDRLTGAKEQNGRDRYMAVGGGQEWDQNANVMVNRPQQIFDTQTQQYLNTSPSSNSIPKPGEIREGYRYKGGDPSKQSSWESI</sequence>
<dbReference type="Proteomes" id="UP000509126">
    <property type="component" value="Chromosome"/>
</dbReference>
<reference evidence="2 3" key="1">
    <citation type="submission" date="2019-11" db="EMBL/GenBank/DDBJ databases">
        <title>FDA dAtabase for Regulatory Grade micrObial Sequences (FDA-ARGOS): Supporting development and validation of Infectious Disease Dx tests.</title>
        <authorList>
            <person name="Patel R."/>
            <person name="Rucinski S."/>
            <person name="Tallon L."/>
            <person name="Sadzewicz L."/>
            <person name="Vavikolanu K."/>
            <person name="Mehta A."/>
            <person name="Aluvathingal J."/>
            <person name="Nadendla S."/>
            <person name="Nandy P."/>
            <person name="Geyer C."/>
            <person name="Yan Y."/>
            <person name="Sichtig H."/>
        </authorList>
    </citation>
    <scope>NUCLEOTIDE SEQUENCE [LARGE SCALE GENOMIC DNA]</scope>
    <source>
        <strain evidence="2 3">FDAARGOS_557</strain>
    </source>
</reference>
<accession>A0A6N1MM46</accession>
<evidence type="ECO:0000256" key="1">
    <source>
        <dbReference type="SAM" id="MobiDB-lite"/>
    </source>
</evidence>
<feature type="region of interest" description="Disordered" evidence="1">
    <location>
        <begin position="177"/>
        <end position="199"/>
    </location>
</feature>
<protein>
    <submittedName>
        <fullName evidence="2">Uncharacterized protein</fullName>
    </submittedName>
</protein>
<feature type="region of interest" description="Disordered" evidence="1">
    <location>
        <begin position="293"/>
        <end position="332"/>
    </location>
</feature>
<dbReference type="RefSeq" id="WP_174894430.1">
    <property type="nucleotide sequence ID" value="NZ_CP054803.1"/>
</dbReference>
<gene>
    <name evidence="2" type="ORF">FOB19_10020</name>
</gene>
<feature type="compositionally biased region" description="Polar residues" evidence="1">
    <location>
        <begin position="631"/>
        <end position="644"/>
    </location>
</feature>
<feature type="compositionally biased region" description="Basic and acidic residues" evidence="1">
    <location>
        <begin position="648"/>
        <end position="660"/>
    </location>
</feature>
<feature type="compositionally biased region" description="Polar residues" evidence="1">
    <location>
        <begin position="294"/>
        <end position="303"/>
    </location>
</feature>
<evidence type="ECO:0000313" key="2">
    <source>
        <dbReference type="EMBL" id="QKU21704.1"/>
    </source>
</evidence>
<feature type="region of interest" description="Disordered" evidence="1">
    <location>
        <begin position="128"/>
        <end position="150"/>
    </location>
</feature>
<feature type="compositionally biased region" description="Polar residues" evidence="1">
    <location>
        <begin position="310"/>
        <end position="332"/>
    </location>
</feature>
<feature type="compositionally biased region" description="Low complexity" evidence="1">
    <location>
        <begin position="1"/>
        <end position="13"/>
    </location>
</feature>
<organism evidence="2 3">
    <name type="scientific">Acinetobacter lwoffii</name>
    <dbReference type="NCBI Taxonomy" id="28090"/>
    <lineage>
        <taxon>Bacteria</taxon>
        <taxon>Pseudomonadati</taxon>
        <taxon>Pseudomonadota</taxon>
        <taxon>Gammaproteobacteria</taxon>
        <taxon>Moraxellales</taxon>
        <taxon>Moraxellaceae</taxon>
        <taxon>Acinetobacter</taxon>
    </lineage>
</organism>
<name>A0A6N1MM46_ACILW</name>
<proteinExistence type="predicted"/>